<dbReference type="VEuPathDB" id="TriTrypDB:TcCLB.511631.9"/>
<organism evidence="1 2">
    <name type="scientific">Trypanosoma cruzi</name>
    <dbReference type="NCBI Taxonomy" id="5693"/>
    <lineage>
        <taxon>Eukaryota</taxon>
        <taxon>Discoba</taxon>
        <taxon>Euglenozoa</taxon>
        <taxon>Kinetoplastea</taxon>
        <taxon>Metakinetoplastina</taxon>
        <taxon>Trypanosomatida</taxon>
        <taxon>Trypanosomatidae</taxon>
        <taxon>Trypanosoma</taxon>
        <taxon>Schizotrypanum</taxon>
    </lineage>
</organism>
<sequence>MHVDVSDRHNIPQQVWSPRLDDSTVLIKLSGVEVSALTSVSLNFSLFRKGCAVDVEGHNAHLFPAGAMPFPTFEGDFPDDAICHPHLFPLTTRRNAGLVLSDEGLPSRLEPKRRVHEEACFSRLVDAWPGRSLFAAVERLICLIAGSSTHCTVLVLLSSADKGGSHDSVLLLEGSVKRKNIIYSFFLLDETNPFFGSSTSALSQFLLAVGGFGVYSNQWLSLVAPRPNIDWCRRCWAHVAWPINCLCNWTTRFSVGVDHVSRNMATMAADRAGGCCVLYDNVLADFTLLRVNDVTSVPRRVAEA</sequence>
<dbReference type="VEuPathDB" id="TriTrypDB:TcCL_Unassigned02285"/>
<evidence type="ECO:0000313" key="1">
    <source>
        <dbReference type="EMBL" id="PWU88885.1"/>
    </source>
</evidence>
<accession>A0A2V2UXB3</accession>
<evidence type="ECO:0000313" key="2">
    <source>
        <dbReference type="Proteomes" id="UP000246121"/>
    </source>
</evidence>
<dbReference type="VEuPathDB" id="TriTrypDB:TcBrA4_0024630"/>
<dbReference type="Proteomes" id="UP000246121">
    <property type="component" value="Unassembled WGS sequence"/>
</dbReference>
<gene>
    <name evidence="1" type="ORF">C4B63_66g153</name>
</gene>
<dbReference type="AlphaFoldDB" id="A0A2V2UXB3"/>
<dbReference type="VEuPathDB" id="TriTrypDB:TcCLB.510491.50"/>
<dbReference type="VEuPathDB" id="TriTrypDB:BCY84_11142"/>
<dbReference type="VEuPathDB" id="TriTrypDB:TcCLB.399389.10"/>
<protein>
    <submittedName>
        <fullName evidence="1">Uncharacterized protein</fullName>
    </submittedName>
</protein>
<reference evidence="1 2" key="1">
    <citation type="journal article" date="2018" name="Microb. Genom.">
        <title>Expanding an expanded genome: long-read sequencing of Trypanosoma cruzi.</title>
        <authorList>
            <person name="Berna L."/>
            <person name="Rodriguez M."/>
            <person name="Chiribao M.L."/>
            <person name="Parodi-Talice A."/>
            <person name="Pita S."/>
            <person name="Rijo G."/>
            <person name="Alvarez-Valin F."/>
            <person name="Robello C."/>
        </authorList>
    </citation>
    <scope>NUCLEOTIDE SEQUENCE [LARGE SCALE GENOMIC DNA]</scope>
    <source>
        <strain evidence="1 2">Dm28c</strain>
    </source>
</reference>
<proteinExistence type="predicted"/>
<name>A0A2V2UXB3_TRYCR</name>
<dbReference type="VEuPathDB" id="TriTrypDB:TCDM_09093"/>
<dbReference type="VEuPathDB" id="TriTrypDB:C3747_30g162"/>
<comment type="caution">
    <text evidence="1">The sequence shown here is derived from an EMBL/GenBank/DDBJ whole genome shotgun (WGS) entry which is preliminary data.</text>
</comment>
<dbReference type="VEuPathDB" id="TriTrypDB:C4B63_66g153"/>
<dbReference type="VEuPathDB" id="TriTrypDB:ECC02_000621"/>
<dbReference type="EMBL" id="PRFA01000066">
    <property type="protein sequence ID" value="PWU88885.1"/>
    <property type="molecule type" value="Genomic_DNA"/>
</dbReference>
<dbReference type="VEuPathDB" id="TriTrypDB:TcG_10438"/>
<dbReference type="VEuPathDB" id="TriTrypDB:TCSYLVIO_004798"/>